<dbReference type="GO" id="GO:0004252">
    <property type="term" value="F:serine-type endopeptidase activity"/>
    <property type="evidence" value="ECO:0007669"/>
    <property type="project" value="InterPro"/>
</dbReference>
<feature type="active site" evidence="6">
    <location>
        <position position="59"/>
    </location>
</feature>
<evidence type="ECO:0000256" key="4">
    <source>
        <dbReference type="ARBA" id="ARBA00022670"/>
    </source>
</evidence>
<proteinExistence type="inferred from homology"/>
<dbReference type="CDD" id="cd06530">
    <property type="entry name" value="S26_SPase_I"/>
    <property type="match status" value="1"/>
</dbReference>
<comment type="subcellular location">
    <subcellularLocation>
        <location evidence="8">Membrane</location>
        <topology evidence="8">Single-pass type II membrane protein</topology>
    </subcellularLocation>
</comment>
<dbReference type="PROSITE" id="PS00760">
    <property type="entry name" value="SPASE_I_2"/>
    <property type="match status" value="1"/>
</dbReference>
<comment type="similarity">
    <text evidence="2 8">Belongs to the peptidase S26 family.</text>
</comment>
<name>A0A1V5SEV7_9BACT</name>
<feature type="domain" description="Peptidase S26" evidence="9">
    <location>
        <begin position="29"/>
        <end position="186"/>
    </location>
</feature>
<dbReference type="InterPro" id="IPR019758">
    <property type="entry name" value="Pept_S26A_signal_pept_1_CS"/>
</dbReference>
<dbReference type="PROSITE" id="PS00761">
    <property type="entry name" value="SPASE_I_3"/>
    <property type="match status" value="1"/>
</dbReference>
<dbReference type="EMBL" id="MWBO01000011">
    <property type="protein sequence ID" value="OQA53080.1"/>
    <property type="molecule type" value="Genomic_DNA"/>
</dbReference>
<organism evidence="10">
    <name type="scientific">candidate division WS2 bacterium ADurb.Bin280</name>
    <dbReference type="NCBI Taxonomy" id="1852829"/>
    <lineage>
        <taxon>Bacteria</taxon>
        <taxon>candidate division WS2</taxon>
    </lineage>
</organism>
<dbReference type="NCBIfam" id="TIGR02227">
    <property type="entry name" value="sigpep_I_bact"/>
    <property type="match status" value="1"/>
</dbReference>
<accession>A0A1V5SEV7</accession>
<dbReference type="GO" id="GO:0006465">
    <property type="term" value="P:signal peptide processing"/>
    <property type="evidence" value="ECO:0007669"/>
    <property type="project" value="InterPro"/>
</dbReference>
<keyword evidence="7" id="KW-0812">Transmembrane</keyword>
<keyword evidence="7" id="KW-1133">Transmembrane helix</keyword>
<dbReference type="PRINTS" id="PR00727">
    <property type="entry name" value="LEADERPTASE"/>
</dbReference>
<dbReference type="InterPro" id="IPR019533">
    <property type="entry name" value="Peptidase_S26"/>
</dbReference>
<dbReference type="PANTHER" id="PTHR43390:SF1">
    <property type="entry name" value="CHLOROPLAST PROCESSING PEPTIDASE"/>
    <property type="match status" value="1"/>
</dbReference>
<evidence type="ECO:0000256" key="8">
    <source>
        <dbReference type="RuleBase" id="RU362042"/>
    </source>
</evidence>
<keyword evidence="7" id="KW-0472">Membrane</keyword>
<dbReference type="PROSITE" id="PS00501">
    <property type="entry name" value="SPASE_I_1"/>
    <property type="match status" value="1"/>
</dbReference>
<feature type="transmembrane region" description="Helical" evidence="7">
    <location>
        <begin position="21"/>
        <end position="45"/>
    </location>
</feature>
<dbReference type="InterPro" id="IPR019757">
    <property type="entry name" value="Pept_S26A_signal_pept_1_Lys-AS"/>
</dbReference>
<evidence type="ECO:0000259" key="9">
    <source>
        <dbReference type="Pfam" id="PF10502"/>
    </source>
</evidence>
<evidence type="ECO:0000256" key="7">
    <source>
        <dbReference type="RuleBase" id="RU003993"/>
    </source>
</evidence>
<dbReference type="GO" id="GO:0016020">
    <property type="term" value="C:membrane"/>
    <property type="evidence" value="ECO:0007669"/>
    <property type="project" value="UniProtKB-SubCell"/>
</dbReference>
<gene>
    <name evidence="10" type="primary">sipP</name>
    <name evidence="10" type="ORF">BWY43_00197</name>
</gene>
<keyword evidence="5 7" id="KW-0378">Hydrolase</keyword>
<dbReference type="PANTHER" id="PTHR43390">
    <property type="entry name" value="SIGNAL PEPTIDASE I"/>
    <property type="match status" value="1"/>
</dbReference>
<dbReference type="AlphaFoldDB" id="A0A1V5SEV7"/>
<evidence type="ECO:0000256" key="3">
    <source>
        <dbReference type="ARBA" id="ARBA00013208"/>
    </source>
</evidence>
<evidence type="ECO:0000256" key="6">
    <source>
        <dbReference type="PIRSR" id="PIRSR600223-1"/>
    </source>
</evidence>
<dbReference type="InterPro" id="IPR019756">
    <property type="entry name" value="Pept_S26A_signal_pept_1_Ser-AS"/>
</dbReference>
<protein>
    <recommendedName>
        <fullName evidence="3 7">Signal peptidase I</fullName>
        <ecNumber evidence="3 7">3.4.21.89</ecNumber>
    </recommendedName>
</protein>
<dbReference type="Pfam" id="PF10502">
    <property type="entry name" value="Peptidase_S26"/>
    <property type="match status" value="1"/>
</dbReference>
<comment type="caution">
    <text evidence="10">The sequence shown here is derived from an EMBL/GenBank/DDBJ whole genome shotgun (WGS) entry which is preliminary data.</text>
</comment>
<keyword evidence="4 7" id="KW-0645">Protease</keyword>
<dbReference type="EC" id="3.4.21.89" evidence="3 7"/>
<reference evidence="10" key="1">
    <citation type="submission" date="2017-02" db="EMBL/GenBank/DDBJ databases">
        <title>Delving into the versatile metabolic prowess of the omnipresent phylum Bacteroidetes.</title>
        <authorList>
            <person name="Nobu M.K."/>
            <person name="Mei R."/>
            <person name="Narihiro T."/>
            <person name="Kuroda K."/>
            <person name="Liu W.-T."/>
        </authorList>
    </citation>
    <scope>NUCLEOTIDE SEQUENCE</scope>
    <source>
        <strain evidence="10">ADurb.Bin280</strain>
    </source>
</reference>
<evidence type="ECO:0000256" key="5">
    <source>
        <dbReference type="ARBA" id="ARBA00022801"/>
    </source>
</evidence>
<dbReference type="InterPro" id="IPR000223">
    <property type="entry name" value="Pept_S26A_signal_pept_1"/>
</dbReference>
<feature type="active site" evidence="6">
    <location>
        <position position="102"/>
    </location>
</feature>
<comment type="catalytic activity">
    <reaction evidence="1 7">
        <text>Cleavage of hydrophobic, N-terminal signal or leader sequences from secreted and periplasmic proteins.</text>
        <dbReference type="EC" id="3.4.21.89"/>
    </reaction>
</comment>
<evidence type="ECO:0000256" key="1">
    <source>
        <dbReference type="ARBA" id="ARBA00000677"/>
    </source>
</evidence>
<dbReference type="InterPro" id="IPR036286">
    <property type="entry name" value="LexA/Signal_pep-like_sf"/>
</dbReference>
<dbReference type="SUPFAM" id="SSF51306">
    <property type="entry name" value="LexA/Signal peptidase"/>
    <property type="match status" value="1"/>
</dbReference>
<dbReference type="GO" id="GO:0009003">
    <property type="term" value="F:signal peptidase activity"/>
    <property type="evidence" value="ECO:0007669"/>
    <property type="project" value="UniProtKB-EC"/>
</dbReference>
<sequence length="202" mass="23134">MEEKISENNQTNNKTSRQRAFVVFLLNAFEFIKTMIIIVALAFAIRVFIVQPFVVEGESMEPTFQSKDYLITEKISYRLRLPKQGEIIIFNPPDKPSENYIKRIIAVPGDKVAVKGGSVYINDRIISEPYLSEMDKTLVAQKEGYTTVLKEDEYFVMGDNRSHSRDSREIGSIPGQNIISKVWFRLLPVESARVFGAVNYQN</sequence>
<evidence type="ECO:0000256" key="2">
    <source>
        <dbReference type="ARBA" id="ARBA00009370"/>
    </source>
</evidence>
<dbReference type="Gene3D" id="2.10.109.10">
    <property type="entry name" value="Umud Fragment, subunit A"/>
    <property type="match status" value="1"/>
</dbReference>
<dbReference type="Proteomes" id="UP000485367">
    <property type="component" value="Unassembled WGS sequence"/>
</dbReference>
<evidence type="ECO:0000313" key="10">
    <source>
        <dbReference type="EMBL" id="OQA53080.1"/>
    </source>
</evidence>